<feature type="compositionally biased region" description="Pro residues" evidence="3">
    <location>
        <begin position="32"/>
        <end position="41"/>
    </location>
</feature>
<evidence type="ECO:0000256" key="1">
    <source>
        <dbReference type="ARBA" id="ARBA00006096"/>
    </source>
</evidence>
<dbReference type="PRINTS" id="PR00922">
    <property type="entry name" value="DADACBPTASE3"/>
</dbReference>
<dbReference type="Proteomes" id="UP000198891">
    <property type="component" value="Unassembled WGS sequence"/>
</dbReference>
<evidence type="ECO:0000256" key="2">
    <source>
        <dbReference type="ARBA" id="ARBA00022801"/>
    </source>
</evidence>
<dbReference type="Pfam" id="PF02113">
    <property type="entry name" value="Peptidase_S13"/>
    <property type="match status" value="1"/>
</dbReference>
<dbReference type="Gene3D" id="3.40.710.10">
    <property type="entry name" value="DD-peptidase/beta-lactamase superfamily"/>
    <property type="match status" value="2"/>
</dbReference>
<accession>A0A1H3SST2</accession>
<keyword evidence="4" id="KW-0472">Membrane</keyword>
<dbReference type="InterPro" id="IPR000667">
    <property type="entry name" value="Peptidase_S13"/>
</dbReference>
<feature type="transmembrane region" description="Helical" evidence="4">
    <location>
        <begin position="52"/>
        <end position="76"/>
    </location>
</feature>
<feature type="compositionally biased region" description="Pro residues" evidence="3">
    <location>
        <begin position="95"/>
        <end position="109"/>
    </location>
</feature>
<dbReference type="EMBL" id="FNPZ01000004">
    <property type="protein sequence ID" value="SDZ40169.1"/>
    <property type="molecule type" value="Genomic_DNA"/>
</dbReference>
<proteinExistence type="inferred from homology"/>
<keyword evidence="2" id="KW-0378">Hydrolase</keyword>
<keyword evidence="5" id="KW-0121">Carboxypeptidase</keyword>
<feature type="region of interest" description="Disordered" evidence="3">
    <location>
        <begin position="90"/>
        <end position="115"/>
    </location>
</feature>
<dbReference type="InterPro" id="IPR012338">
    <property type="entry name" value="Beta-lactam/transpept-like"/>
</dbReference>
<evidence type="ECO:0000313" key="6">
    <source>
        <dbReference type="Proteomes" id="UP000198891"/>
    </source>
</evidence>
<keyword evidence="4" id="KW-1133">Transmembrane helix</keyword>
<dbReference type="AlphaFoldDB" id="A0A1H3SST2"/>
<protein>
    <submittedName>
        <fullName evidence="5">D-alanyl-D-alanine carboxypeptidase / D-alanyl-D-alanine-endopeptidase (Penicillin-binding protein 4)</fullName>
    </submittedName>
</protein>
<dbReference type="SUPFAM" id="SSF56601">
    <property type="entry name" value="beta-lactamase/transpeptidase-like"/>
    <property type="match status" value="1"/>
</dbReference>
<evidence type="ECO:0000256" key="4">
    <source>
        <dbReference type="SAM" id="Phobius"/>
    </source>
</evidence>
<dbReference type="PANTHER" id="PTHR30023">
    <property type="entry name" value="D-ALANYL-D-ALANINE CARBOXYPEPTIDASE"/>
    <property type="match status" value="1"/>
</dbReference>
<comment type="similarity">
    <text evidence="1">Belongs to the peptidase S13 family.</text>
</comment>
<dbReference type="GO" id="GO:0004185">
    <property type="term" value="F:serine-type carboxypeptidase activity"/>
    <property type="evidence" value="ECO:0007669"/>
    <property type="project" value="InterPro"/>
</dbReference>
<evidence type="ECO:0000313" key="5">
    <source>
        <dbReference type="EMBL" id="SDZ40169.1"/>
    </source>
</evidence>
<dbReference type="NCBIfam" id="TIGR00666">
    <property type="entry name" value="PBP4"/>
    <property type="match status" value="1"/>
</dbReference>
<keyword evidence="5" id="KW-0645">Protease</keyword>
<feature type="region of interest" description="Disordered" evidence="3">
    <location>
        <begin position="1"/>
        <end position="42"/>
    </location>
</feature>
<dbReference type="STRING" id="381665.SAMN05216554_3586"/>
<organism evidence="5 6">
    <name type="scientific">Herbiconiux ginsengi</name>
    <dbReference type="NCBI Taxonomy" id="381665"/>
    <lineage>
        <taxon>Bacteria</taxon>
        <taxon>Bacillati</taxon>
        <taxon>Actinomycetota</taxon>
        <taxon>Actinomycetes</taxon>
        <taxon>Micrococcales</taxon>
        <taxon>Microbacteriaceae</taxon>
        <taxon>Herbiconiux</taxon>
    </lineage>
</organism>
<keyword evidence="4" id="KW-0812">Transmembrane</keyword>
<keyword evidence="6" id="KW-1185">Reference proteome</keyword>
<sequence>MAEMSDSGVPRTRREIREAQARAGTGAAPATSAPPPPPPPGFWALVGRHPRIWLASAAAAVLLVLGGGAFAAGAAIGAATPAAAPLVVGTSSAPTPTPTATPTPTPDPRAQPAAAPGPALLRTCSVADLATDGRLGTFLGAVRNAATGEVLFDRGATTSARTASVMKVLSSSAALAVLGPDYRVPTTVVKGTQPGQVVLVGGGDITLASGSSNIYTGAASMLDLAAQVNAAWAADPSTAGTPITSIVMDASVFSGDRWQPSWNRKEQVDGYSSEVTGLQVDGDRADPSANVSTRSDNAVLRAGQALALALGAPDADLAEGLATPGAPQLGQVLSAPVSTMIPDALQRSDNTEAEMLARLVAVKLGVGNDFAALQTAIPQALATYGLDTSTLTIVDGSGLSDDNGVSPNFLTQLFVKINAREGNLGVIYDGLPVAGQSGTLAGRFGGSPAAGNVIAKTGWIDTGYTLSGIINAADGTVLTFAFFALDDVGDSAKDAIDTLTTAVYACGNGLSNN</sequence>
<name>A0A1H3SST2_9MICO</name>
<gene>
    <name evidence="5" type="ORF">SAMN05216554_3586</name>
</gene>
<dbReference type="PANTHER" id="PTHR30023:SF0">
    <property type="entry name" value="PENICILLIN-SENSITIVE CARBOXYPEPTIDASE A"/>
    <property type="match status" value="1"/>
</dbReference>
<dbReference type="GO" id="GO:0006508">
    <property type="term" value="P:proteolysis"/>
    <property type="evidence" value="ECO:0007669"/>
    <property type="project" value="InterPro"/>
</dbReference>
<reference evidence="5 6" key="1">
    <citation type="submission" date="2016-10" db="EMBL/GenBank/DDBJ databases">
        <authorList>
            <person name="de Groot N.N."/>
        </authorList>
    </citation>
    <scope>NUCLEOTIDE SEQUENCE [LARGE SCALE GENOMIC DNA]</scope>
    <source>
        <strain evidence="5 6">CGMCC 4.3491</strain>
    </source>
</reference>
<dbReference type="GO" id="GO:0000270">
    <property type="term" value="P:peptidoglycan metabolic process"/>
    <property type="evidence" value="ECO:0007669"/>
    <property type="project" value="TreeGrafter"/>
</dbReference>
<evidence type="ECO:0000256" key="3">
    <source>
        <dbReference type="SAM" id="MobiDB-lite"/>
    </source>
</evidence>